<evidence type="ECO:0000313" key="14">
    <source>
        <dbReference type="Proteomes" id="UP000176451"/>
    </source>
</evidence>
<dbReference type="AlphaFoldDB" id="A0A1F5EH12"/>
<dbReference type="InterPro" id="IPR001001">
    <property type="entry name" value="DNA_polIII_beta"/>
</dbReference>
<evidence type="ECO:0000256" key="6">
    <source>
        <dbReference type="ARBA" id="ARBA00022705"/>
    </source>
</evidence>
<dbReference type="InterPro" id="IPR022634">
    <property type="entry name" value="DNA_polIII_beta_N"/>
</dbReference>
<dbReference type="PIRSF" id="PIRSF000804">
    <property type="entry name" value="DNA_pol_III_b"/>
    <property type="match status" value="1"/>
</dbReference>
<dbReference type="SMART" id="SM00480">
    <property type="entry name" value="POL3Bc"/>
    <property type="match status" value="1"/>
</dbReference>
<evidence type="ECO:0000256" key="4">
    <source>
        <dbReference type="ARBA" id="ARBA00022679"/>
    </source>
</evidence>
<dbReference type="PANTHER" id="PTHR30478">
    <property type="entry name" value="DNA POLYMERASE III SUBUNIT BETA"/>
    <property type="match status" value="1"/>
</dbReference>
<comment type="subcellular location">
    <subcellularLocation>
        <location evidence="1 9">Cytoplasm</location>
    </subcellularLocation>
</comment>
<keyword evidence="3 9" id="KW-0963">Cytoplasm</keyword>
<name>A0A1F5EH12_9BACT</name>
<feature type="domain" description="DNA polymerase III beta sliding clamp N-terminal" evidence="10">
    <location>
        <begin position="1"/>
        <end position="118"/>
    </location>
</feature>
<dbReference type="SUPFAM" id="SSF55979">
    <property type="entry name" value="DNA clamp"/>
    <property type="match status" value="3"/>
</dbReference>
<evidence type="ECO:0000256" key="3">
    <source>
        <dbReference type="ARBA" id="ARBA00022490"/>
    </source>
</evidence>
<evidence type="ECO:0000256" key="7">
    <source>
        <dbReference type="ARBA" id="ARBA00022932"/>
    </source>
</evidence>
<keyword evidence="6 9" id="KW-0235">DNA replication</keyword>
<dbReference type="NCBIfam" id="TIGR00663">
    <property type="entry name" value="dnan"/>
    <property type="match status" value="1"/>
</dbReference>
<dbReference type="CDD" id="cd00140">
    <property type="entry name" value="beta_clamp"/>
    <property type="match status" value="1"/>
</dbReference>
<dbReference type="GO" id="GO:0003887">
    <property type="term" value="F:DNA-directed DNA polymerase activity"/>
    <property type="evidence" value="ECO:0007669"/>
    <property type="project" value="UniProtKB-UniRule"/>
</dbReference>
<keyword evidence="7 9" id="KW-0239">DNA-directed DNA polymerase</keyword>
<dbReference type="Proteomes" id="UP000176451">
    <property type="component" value="Unassembled WGS sequence"/>
</dbReference>
<dbReference type="EMBL" id="MEZV01000034">
    <property type="protein sequence ID" value="OGD66580.1"/>
    <property type="molecule type" value="Genomic_DNA"/>
</dbReference>
<dbReference type="InterPro" id="IPR046938">
    <property type="entry name" value="DNA_clamp_sf"/>
</dbReference>
<dbReference type="GO" id="GO:0008408">
    <property type="term" value="F:3'-5' exonuclease activity"/>
    <property type="evidence" value="ECO:0007669"/>
    <property type="project" value="InterPro"/>
</dbReference>
<keyword evidence="5 9" id="KW-0548">Nucleotidyltransferase</keyword>
<evidence type="ECO:0000256" key="9">
    <source>
        <dbReference type="PIRNR" id="PIRNR000804"/>
    </source>
</evidence>
<comment type="similarity">
    <text evidence="2 9">Belongs to the beta sliding clamp family.</text>
</comment>
<gene>
    <name evidence="13" type="ORF">A3F08_00210</name>
</gene>
<dbReference type="GO" id="GO:0009360">
    <property type="term" value="C:DNA polymerase III complex"/>
    <property type="evidence" value="ECO:0007669"/>
    <property type="project" value="InterPro"/>
</dbReference>
<feature type="domain" description="DNA polymerase III beta sliding clamp central" evidence="11">
    <location>
        <begin position="128"/>
        <end position="242"/>
    </location>
</feature>
<evidence type="ECO:0000259" key="12">
    <source>
        <dbReference type="Pfam" id="PF02768"/>
    </source>
</evidence>
<dbReference type="InterPro" id="IPR022637">
    <property type="entry name" value="DNA_polIII_beta_cen"/>
</dbReference>
<organism evidence="13 14">
    <name type="scientific">Candidatus Berkelbacteria bacterium RIFCSPHIGHO2_12_FULL_36_9</name>
    <dbReference type="NCBI Taxonomy" id="1797469"/>
    <lineage>
        <taxon>Bacteria</taxon>
        <taxon>Candidatus Berkelbacteria</taxon>
    </lineage>
</organism>
<proteinExistence type="inferred from homology"/>
<dbReference type="Pfam" id="PF02768">
    <property type="entry name" value="DNA_pol3_beta_3"/>
    <property type="match status" value="1"/>
</dbReference>
<comment type="function">
    <text evidence="9">Confers DNA tethering and processivity to DNA polymerases and other proteins. Acts as a clamp, forming a ring around DNA (a reaction catalyzed by the clamp-loading complex) which diffuses in an ATP-independent manner freely and bidirectionally along dsDNA. Initially characterized for its ability to contact the catalytic subunit of DNA polymerase III (Pol III), a complex, multichain enzyme responsible for most of the replicative synthesis in bacteria; Pol III exhibits 3'-5' exonuclease proofreading activity. The beta chain is required for initiation of replication as well as for processivity of DNA replication.</text>
</comment>
<evidence type="ECO:0000256" key="8">
    <source>
        <dbReference type="ARBA" id="ARBA00023125"/>
    </source>
</evidence>
<evidence type="ECO:0000256" key="1">
    <source>
        <dbReference type="ARBA" id="ARBA00004496"/>
    </source>
</evidence>
<protein>
    <recommendedName>
        <fullName evidence="9">Beta sliding clamp</fullName>
    </recommendedName>
</protein>
<dbReference type="GO" id="GO:0006271">
    <property type="term" value="P:DNA strand elongation involved in DNA replication"/>
    <property type="evidence" value="ECO:0007669"/>
    <property type="project" value="TreeGrafter"/>
</dbReference>
<sequence>MKLSCLQEKLNEGLNIVGRIVSPRGTLPVLNNILFKTDFGRLKLSATDLEIGINTWIGAKVDKEGVITIPSRLITEYISTNNDETIDMELKDTTLTLQSTRYKANIKGIEASEFPSIPEIKKDNIFEITSSVLKNAVVQVVFACAIDETRPVLTGVILKIKDNKLKLAATDSYRLAEKTINLEKKSDAEVNVIIPQRTMNELARILKENEEKVEVKIGDNQISFSFGDTQLISRLIEGNFPDYEQIIPQKSSLKITVNKDELTNIMKMASFFARESANNIKLMTSGKNQLKVAAVSPQVGDNISTIQAEIDGSEIEISFNAKFILDALGVIKEEKVTLHFNDKTSPGIIKPIKNNNYQYIIMPLRVE</sequence>
<dbReference type="GO" id="GO:0005737">
    <property type="term" value="C:cytoplasm"/>
    <property type="evidence" value="ECO:0007669"/>
    <property type="project" value="UniProtKB-SubCell"/>
</dbReference>
<evidence type="ECO:0000259" key="10">
    <source>
        <dbReference type="Pfam" id="PF00712"/>
    </source>
</evidence>
<keyword evidence="4 9" id="KW-0808">Transferase</keyword>
<comment type="caution">
    <text evidence="13">The sequence shown here is derived from an EMBL/GenBank/DDBJ whole genome shotgun (WGS) entry which is preliminary data.</text>
</comment>
<dbReference type="Pfam" id="PF02767">
    <property type="entry name" value="DNA_pol3_beta_2"/>
    <property type="match status" value="1"/>
</dbReference>
<evidence type="ECO:0000256" key="2">
    <source>
        <dbReference type="ARBA" id="ARBA00010752"/>
    </source>
</evidence>
<comment type="subunit">
    <text evidence="9">Forms a ring-shaped head-to-tail homodimer around DNA.</text>
</comment>
<dbReference type="Gene3D" id="3.10.150.10">
    <property type="entry name" value="DNA Polymerase III, subunit A, domain 2"/>
    <property type="match status" value="1"/>
</dbReference>
<dbReference type="InterPro" id="IPR022635">
    <property type="entry name" value="DNA_polIII_beta_C"/>
</dbReference>
<evidence type="ECO:0000256" key="5">
    <source>
        <dbReference type="ARBA" id="ARBA00022695"/>
    </source>
</evidence>
<evidence type="ECO:0000259" key="11">
    <source>
        <dbReference type="Pfam" id="PF02767"/>
    </source>
</evidence>
<dbReference type="Gene3D" id="3.70.10.10">
    <property type="match status" value="1"/>
</dbReference>
<feature type="domain" description="DNA polymerase III beta sliding clamp C-terminal" evidence="12">
    <location>
        <begin position="245"/>
        <end position="365"/>
    </location>
</feature>
<keyword evidence="8" id="KW-0238">DNA-binding</keyword>
<evidence type="ECO:0000313" key="13">
    <source>
        <dbReference type="EMBL" id="OGD66580.1"/>
    </source>
</evidence>
<dbReference type="GO" id="GO:0003677">
    <property type="term" value="F:DNA binding"/>
    <property type="evidence" value="ECO:0007669"/>
    <property type="project" value="UniProtKB-UniRule"/>
</dbReference>
<dbReference type="STRING" id="1797469.A3F08_00210"/>
<dbReference type="Pfam" id="PF00712">
    <property type="entry name" value="DNA_pol3_beta"/>
    <property type="match status" value="1"/>
</dbReference>
<accession>A0A1F5EH12</accession>
<reference evidence="13 14" key="1">
    <citation type="journal article" date="2016" name="Nat. Commun.">
        <title>Thousands of microbial genomes shed light on interconnected biogeochemical processes in an aquifer system.</title>
        <authorList>
            <person name="Anantharaman K."/>
            <person name="Brown C.T."/>
            <person name="Hug L.A."/>
            <person name="Sharon I."/>
            <person name="Castelle C.J."/>
            <person name="Probst A.J."/>
            <person name="Thomas B.C."/>
            <person name="Singh A."/>
            <person name="Wilkins M.J."/>
            <person name="Karaoz U."/>
            <person name="Brodie E.L."/>
            <person name="Williams K.H."/>
            <person name="Hubbard S.S."/>
            <person name="Banfield J.F."/>
        </authorList>
    </citation>
    <scope>NUCLEOTIDE SEQUENCE [LARGE SCALE GENOMIC DNA]</scope>
</reference>
<dbReference type="PANTHER" id="PTHR30478:SF0">
    <property type="entry name" value="BETA SLIDING CLAMP"/>
    <property type="match status" value="1"/>
</dbReference>